<protein>
    <submittedName>
        <fullName evidence="4">Protein LNK2</fullName>
    </submittedName>
</protein>
<dbReference type="GeneID" id="110766699"/>
<feature type="compositionally biased region" description="Basic and acidic residues" evidence="1">
    <location>
        <begin position="41"/>
        <end position="54"/>
    </location>
</feature>
<feature type="region of interest" description="Disordered" evidence="1">
    <location>
        <begin position="41"/>
        <end position="64"/>
    </location>
</feature>
<proteinExistence type="predicted"/>
<dbReference type="GO" id="GO:0007623">
    <property type="term" value="P:circadian rhythm"/>
    <property type="evidence" value="ECO:0007669"/>
    <property type="project" value="InterPro"/>
</dbReference>
<dbReference type="RefSeq" id="XP_021825755.1">
    <property type="nucleotide sequence ID" value="XM_021970063.1"/>
</dbReference>
<accession>A0A6P5TFH2</accession>
<feature type="region of interest" description="Disordered" evidence="1">
    <location>
        <begin position="249"/>
        <end position="278"/>
    </location>
</feature>
<evidence type="ECO:0000313" key="3">
    <source>
        <dbReference type="Proteomes" id="UP000515124"/>
    </source>
</evidence>
<name>A0A6P5TFH2_PRUAV</name>
<dbReference type="PANTHER" id="PTHR33334:SF5">
    <property type="entry name" value="PROTEIN LNK2"/>
    <property type="match status" value="1"/>
</dbReference>
<dbReference type="InterPro" id="IPR039928">
    <property type="entry name" value="LNK"/>
</dbReference>
<dbReference type="GO" id="GO:0006355">
    <property type="term" value="P:regulation of DNA-templated transcription"/>
    <property type="evidence" value="ECO:0007669"/>
    <property type="project" value="InterPro"/>
</dbReference>
<feature type="region of interest" description="Disordered" evidence="1">
    <location>
        <begin position="511"/>
        <end position="532"/>
    </location>
</feature>
<feature type="signal peptide" evidence="2">
    <location>
        <begin position="1"/>
        <end position="18"/>
    </location>
</feature>
<feature type="chain" id="PRO_5027589240" evidence="2">
    <location>
        <begin position="19"/>
        <end position="630"/>
    </location>
</feature>
<feature type="compositionally biased region" description="Basic and acidic residues" evidence="1">
    <location>
        <begin position="251"/>
        <end position="261"/>
    </location>
</feature>
<evidence type="ECO:0000313" key="4">
    <source>
        <dbReference type="RefSeq" id="XP_021825755.1"/>
    </source>
</evidence>
<dbReference type="KEGG" id="pavi:110766699"/>
<keyword evidence="2" id="KW-0732">Signal</keyword>
<feature type="compositionally biased region" description="Polar residues" evidence="1">
    <location>
        <begin position="268"/>
        <end position="278"/>
    </location>
</feature>
<keyword evidence="3" id="KW-1185">Reference proteome</keyword>
<organism evidence="3 4">
    <name type="scientific">Prunus avium</name>
    <name type="common">Cherry</name>
    <name type="synonym">Cerasus avium</name>
    <dbReference type="NCBI Taxonomy" id="42229"/>
    <lineage>
        <taxon>Eukaryota</taxon>
        <taxon>Viridiplantae</taxon>
        <taxon>Streptophyta</taxon>
        <taxon>Embryophyta</taxon>
        <taxon>Tracheophyta</taxon>
        <taxon>Spermatophyta</taxon>
        <taxon>Magnoliopsida</taxon>
        <taxon>eudicotyledons</taxon>
        <taxon>Gunneridae</taxon>
        <taxon>Pentapetalae</taxon>
        <taxon>rosids</taxon>
        <taxon>fabids</taxon>
        <taxon>Rosales</taxon>
        <taxon>Rosaceae</taxon>
        <taxon>Amygdaloideae</taxon>
        <taxon>Amygdaleae</taxon>
        <taxon>Prunus</taxon>
    </lineage>
</organism>
<evidence type="ECO:0000256" key="1">
    <source>
        <dbReference type="SAM" id="MobiDB-lite"/>
    </source>
</evidence>
<sequence length="630" mass="70342">MLMFNFSLFFQLANIIWGEAGENDDHIVPYPEASDDYCNKKEWSQESHTIKPTEQKTPGPKIDLHSSSNFDIIEGISTSEFGTDSWPDLSLSDVAKTEQHCIGRYGNDDSIFGHASLGNTDELWSSSRDATTSPIKAFPVSSDSPSFTSGALSNASEKLEIKTEYAQKDDESITPGYGKTNYSASHGLQNALDHVEYAGGKSKPMAKEQTDLDMGKSTLTNSYLIAENSSTPNEIANKVSRHRKIMKGRRKLEEKSEEKSLQDFYGTWPSSRTPSGHSENQLAHFMLQSSPSSELSQKRQLQGPESFPYQHISNQYVAQSMYGNLTNLNHATYVPSHIQPGELKHKHCFSSYEVSPGSAKAINKSADTSVKPLTMTPQEKIEKLRRRQQLQAMLAIQKQQQQFSHQICSTNHSTTQKCPRENKIQHFEKADLEVEGFSTLPSLDRNSSAEQDDSSMVSAAIDDHSTEDTILYRLQYIISKLDIKIRLCIRDSLFRLAESAMQRHYVIDTSSSNKTSKDEDEVVAKEDTNSHNRHGRMLDVETETNPIDRIVAHLLFHRHLDLSEKHSDAPESPVSSKLTCEHKAGLVNVSNECLPDSLKNKQCFPREGSTNYCPLGGPTHGGAMKAEASL</sequence>
<gene>
    <name evidence="4" type="primary">LOC110766699</name>
</gene>
<dbReference type="AlphaFoldDB" id="A0A6P5TFH2"/>
<dbReference type="PANTHER" id="PTHR33334">
    <property type="entry name" value="PROTEIN LNK1"/>
    <property type="match status" value="1"/>
</dbReference>
<dbReference type="Proteomes" id="UP000515124">
    <property type="component" value="Unplaced"/>
</dbReference>
<evidence type="ECO:0000256" key="2">
    <source>
        <dbReference type="SAM" id="SignalP"/>
    </source>
</evidence>
<reference evidence="4" key="1">
    <citation type="submission" date="2025-08" db="UniProtKB">
        <authorList>
            <consortium name="RefSeq"/>
        </authorList>
    </citation>
    <scope>IDENTIFICATION</scope>
</reference>